<dbReference type="GO" id="GO:0038023">
    <property type="term" value="F:signaling receptor activity"/>
    <property type="evidence" value="ECO:0007669"/>
    <property type="project" value="UniProtKB-ARBA"/>
</dbReference>
<evidence type="ECO:0008006" key="11">
    <source>
        <dbReference type="Google" id="ProtNLM"/>
    </source>
</evidence>
<dbReference type="PANTHER" id="PTHR21421:SF29">
    <property type="entry name" value="GUSTATORY RECEPTOR 5A FOR TREHALOSE-RELATED"/>
    <property type="match status" value="1"/>
</dbReference>
<feature type="transmembrane region" description="Helical" evidence="7">
    <location>
        <begin position="560"/>
        <end position="580"/>
    </location>
</feature>
<keyword evidence="3 7" id="KW-1133">Transmembrane helix</keyword>
<keyword evidence="8" id="KW-0732">Signal</keyword>
<dbReference type="GO" id="GO:0051606">
    <property type="term" value="P:detection of stimulus"/>
    <property type="evidence" value="ECO:0007669"/>
    <property type="project" value="UniProtKB-ARBA"/>
</dbReference>
<gene>
    <name evidence="9" type="ORF">V1264_016745</name>
</gene>
<evidence type="ECO:0000256" key="6">
    <source>
        <dbReference type="SAM" id="MobiDB-lite"/>
    </source>
</evidence>
<feature type="region of interest" description="Disordered" evidence="6">
    <location>
        <begin position="229"/>
        <end position="255"/>
    </location>
</feature>
<evidence type="ECO:0000256" key="5">
    <source>
        <dbReference type="ARBA" id="ARBA00023170"/>
    </source>
</evidence>
<dbReference type="GO" id="GO:0016020">
    <property type="term" value="C:membrane"/>
    <property type="evidence" value="ECO:0007669"/>
    <property type="project" value="UniProtKB-SubCell"/>
</dbReference>
<feature type="transmembrane region" description="Helical" evidence="7">
    <location>
        <begin position="64"/>
        <end position="87"/>
    </location>
</feature>
<dbReference type="InterPro" id="IPR013604">
    <property type="entry name" value="7TM_chemorcpt"/>
</dbReference>
<evidence type="ECO:0000256" key="8">
    <source>
        <dbReference type="SAM" id="SignalP"/>
    </source>
</evidence>
<feature type="chain" id="PRO_5042868933" description="Gustatory receptor" evidence="8">
    <location>
        <begin position="28"/>
        <end position="581"/>
    </location>
</feature>
<keyword evidence="5" id="KW-0675">Receptor</keyword>
<feature type="transmembrane region" description="Helical" evidence="7">
    <location>
        <begin position="330"/>
        <end position="351"/>
    </location>
</feature>
<evidence type="ECO:0000256" key="4">
    <source>
        <dbReference type="ARBA" id="ARBA00023136"/>
    </source>
</evidence>
<feature type="compositionally biased region" description="Basic and acidic residues" evidence="6">
    <location>
        <begin position="238"/>
        <end position="255"/>
    </location>
</feature>
<dbReference type="AlphaFoldDB" id="A0AAN9BH09"/>
<keyword evidence="10" id="KW-1185">Reference proteome</keyword>
<keyword evidence="4 7" id="KW-0472">Membrane</keyword>
<evidence type="ECO:0000313" key="9">
    <source>
        <dbReference type="EMBL" id="KAK7105352.1"/>
    </source>
</evidence>
<dbReference type="EMBL" id="JBAMIC010000007">
    <property type="protein sequence ID" value="KAK7105352.1"/>
    <property type="molecule type" value="Genomic_DNA"/>
</dbReference>
<organism evidence="9 10">
    <name type="scientific">Littorina saxatilis</name>
    <dbReference type="NCBI Taxonomy" id="31220"/>
    <lineage>
        <taxon>Eukaryota</taxon>
        <taxon>Metazoa</taxon>
        <taxon>Spiralia</taxon>
        <taxon>Lophotrochozoa</taxon>
        <taxon>Mollusca</taxon>
        <taxon>Gastropoda</taxon>
        <taxon>Caenogastropoda</taxon>
        <taxon>Littorinimorpha</taxon>
        <taxon>Littorinoidea</taxon>
        <taxon>Littorinidae</taxon>
        <taxon>Littorina</taxon>
    </lineage>
</organism>
<dbReference type="GO" id="GO:0050909">
    <property type="term" value="P:sensory perception of taste"/>
    <property type="evidence" value="ECO:0007669"/>
    <property type="project" value="InterPro"/>
</dbReference>
<evidence type="ECO:0000256" key="7">
    <source>
        <dbReference type="SAM" id="Phobius"/>
    </source>
</evidence>
<name>A0AAN9BH09_9CAEN</name>
<sequence length="581" mass="65072">MTANQMEFCRQMRPLLFSMSLLGFVFGFKSPEHSDSNSDSDSDKQHRDKAGNERIRRRRFAHKVFCVCVCALLWIRVLGYVPSFWVGVDFHPGQMSRKIIILVWLLQCALNVTFTLHGCFNEKIFANFIDVWKTMEARKKSKNSSHEPESVVFAKIDCTYRTSDKQLDVEELSDNDFSHQQPAEEKQENCVHLSSEAALKDLNDSKLGGEKPFQTKCRIADKDLDFSKTDCNSSSRKQVKESQNRGDDRLTSLDKSDLTPIETTLDGHEVSLLNKQDVCSHQTGVDSHSDSKIKDDTAAVRENVSKETNPQYLRLSKHSRCKYKRIGVKYTIAAWCLVVLNSALIGVILLVDISPEVDEIAASITNPFGTSLPAKLVSLPLLFLSSGAWIFPIFFCCALCALLRTRFEQLTNTITLELSKCRERFPTELECWRHEHLRLSQCVTVLDQMVGKVVMGNYATTLPLSVFILFTMVAEGGASVVGVMAYGFWLVALLAKLLLISVAAASTHETAHSTLDPLFFVRADKATPGQLAQLQLFVSKLTGTSIGFTVFGIIDVTKETVLTMAGLLVTYFLVLLQFNIS</sequence>
<reference evidence="9 10" key="1">
    <citation type="submission" date="2024-02" db="EMBL/GenBank/DDBJ databases">
        <title>Chromosome-scale genome assembly of the rough periwinkle Littorina saxatilis.</title>
        <authorList>
            <person name="De Jode A."/>
            <person name="Faria R."/>
            <person name="Formenti G."/>
            <person name="Sims Y."/>
            <person name="Smith T.P."/>
            <person name="Tracey A."/>
            <person name="Wood J.M.D."/>
            <person name="Zagrodzka Z.B."/>
            <person name="Johannesson K."/>
            <person name="Butlin R.K."/>
            <person name="Leder E.H."/>
        </authorList>
    </citation>
    <scope>NUCLEOTIDE SEQUENCE [LARGE SCALE GENOMIC DNA]</scope>
    <source>
        <strain evidence="9">Snail1</strain>
        <tissue evidence="9">Muscle</tissue>
    </source>
</reference>
<feature type="transmembrane region" description="Helical" evidence="7">
    <location>
        <begin position="381"/>
        <end position="403"/>
    </location>
</feature>
<feature type="transmembrane region" description="Helical" evidence="7">
    <location>
        <begin position="534"/>
        <end position="554"/>
    </location>
</feature>
<feature type="signal peptide" evidence="8">
    <location>
        <begin position="1"/>
        <end position="27"/>
    </location>
</feature>
<evidence type="ECO:0000256" key="1">
    <source>
        <dbReference type="ARBA" id="ARBA00004141"/>
    </source>
</evidence>
<comment type="caution">
    <text evidence="9">The sequence shown here is derived from an EMBL/GenBank/DDBJ whole genome shotgun (WGS) entry which is preliminary data.</text>
</comment>
<feature type="transmembrane region" description="Helical" evidence="7">
    <location>
        <begin position="486"/>
        <end position="505"/>
    </location>
</feature>
<dbReference type="Pfam" id="PF08395">
    <property type="entry name" value="7tm_7"/>
    <property type="match status" value="1"/>
</dbReference>
<evidence type="ECO:0000313" key="10">
    <source>
        <dbReference type="Proteomes" id="UP001374579"/>
    </source>
</evidence>
<feature type="transmembrane region" description="Helical" evidence="7">
    <location>
        <begin position="99"/>
        <end position="120"/>
    </location>
</feature>
<feature type="transmembrane region" description="Helical" evidence="7">
    <location>
        <begin position="455"/>
        <end position="474"/>
    </location>
</feature>
<accession>A0AAN9BH09</accession>
<dbReference type="PANTHER" id="PTHR21421">
    <property type="entry name" value="GUSTATORY RECEPTOR"/>
    <property type="match status" value="1"/>
</dbReference>
<proteinExistence type="predicted"/>
<evidence type="ECO:0000256" key="3">
    <source>
        <dbReference type="ARBA" id="ARBA00022989"/>
    </source>
</evidence>
<comment type="subcellular location">
    <subcellularLocation>
        <location evidence="1">Membrane</location>
        <topology evidence="1">Multi-pass membrane protein</topology>
    </subcellularLocation>
</comment>
<protein>
    <recommendedName>
        <fullName evidence="11">Gustatory receptor</fullName>
    </recommendedName>
</protein>
<evidence type="ECO:0000256" key="2">
    <source>
        <dbReference type="ARBA" id="ARBA00022692"/>
    </source>
</evidence>
<dbReference type="Proteomes" id="UP001374579">
    <property type="component" value="Unassembled WGS sequence"/>
</dbReference>
<keyword evidence="2 7" id="KW-0812">Transmembrane</keyword>